<keyword evidence="2" id="KW-0472">Membrane</keyword>
<gene>
    <name evidence="4" type="ORF">L0U89_04190</name>
</gene>
<accession>A0ABS9BSZ2</accession>
<dbReference type="PANTHER" id="PTHR33371">
    <property type="entry name" value="INTERMEMBRANE PHOSPHOLIPID TRANSPORT SYSTEM BINDING PROTEIN MLAD-RELATED"/>
    <property type="match status" value="1"/>
</dbReference>
<comment type="caution">
    <text evidence="4">The sequence shown here is derived from an EMBL/GenBank/DDBJ whole genome shotgun (WGS) entry which is preliminary data.</text>
</comment>
<evidence type="ECO:0000259" key="3">
    <source>
        <dbReference type="Pfam" id="PF02470"/>
    </source>
</evidence>
<keyword evidence="1" id="KW-0175">Coiled coil</keyword>
<keyword evidence="5" id="KW-1185">Reference proteome</keyword>
<evidence type="ECO:0000256" key="2">
    <source>
        <dbReference type="SAM" id="Phobius"/>
    </source>
</evidence>
<sequence>MRNDNKKSVIVGIFVLIGIIIFVLGVLTLGGQQKKFVKSIKLSAVFDDVAGLQQGNNVWFSGVKIGTVRKINFYGESQVEIILAVEAKVQEYIRKDSKATIGSDGLIGNKIIVIYGGTTQSPAVEDGDRLTAEMPLDTDKMMATLQENNKNLVTITENLKILTTKIAEGKGIVGAVMTDSTLAISFKNTLNNLESASLESRRTLSELSNVSKNLNKEGTLLHQLTNDKETFPKLQSTVSKLEETSNNAEMLTKNLNATSQKLNSTDNTAGMLLNDEEFAGKLRSTMTNVDSATLNLNKGLEALPYTWPFRKGFKRKAKAEAAQGN</sequence>
<protein>
    <submittedName>
        <fullName evidence="4">MlaD family protein</fullName>
    </submittedName>
</protein>
<dbReference type="Pfam" id="PF02470">
    <property type="entry name" value="MlaD"/>
    <property type="match status" value="1"/>
</dbReference>
<dbReference type="RefSeq" id="WP_008629454.1">
    <property type="nucleotide sequence ID" value="NZ_JAKEVZ010000002.1"/>
</dbReference>
<keyword evidence="2" id="KW-1133">Transmembrane helix</keyword>
<feature type="domain" description="Mce/MlaD" evidence="3">
    <location>
        <begin position="40"/>
        <end position="114"/>
    </location>
</feature>
<evidence type="ECO:0000313" key="5">
    <source>
        <dbReference type="Proteomes" id="UP001201449"/>
    </source>
</evidence>
<dbReference type="Proteomes" id="UP001201449">
    <property type="component" value="Unassembled WGS sequence"/>
</dbReference>
<feature type="coiled-coil region" evidence="1">
    <location>
        <begin position="234"/>
        <end position="261"/>
    </location>
</feature>
<name>A0ABS9BSZ2_9BACT</name>
<dbReference type="PANTHER" id="PTHR33371:SF4">
    <property type="entry name" value="INTERMEMBRANE PHOSPHOLIPID TRANSPORT SYSTEM BINDING PROTEIN MLAD"/>
    <property type="match status" value="1"/>
</dbReference>
<reference evidence="4 5" key="1">
    <citation type="submission" date="2022-01" db="EMBL/GenBank/DDBJ databases">
        <title>Mariniradius saccharolyticus sp. nov., isolated from sediment of a river.</title>
        <authorList>
            <person name="Liu H."/>
        </authorList>
    </citation>
    <scope>NUCLEOTIDE SEQUENCE [LARGE SCALE GENOMIC DNA]</scope>
    <source>
        <strain evidence="4 5">RY-2</strain>
    </source>
</reference>
<keyword evidence="2" id="KW-0812">Transmembrane</keyword>
<dbReference type="EMBL" id="JAKEVZ010000002">
    <property type="protein sequence ID" value="MCF1750261.1"/>
    <property type="molecule type" value="Genomic_DNA"/>
</dbReference>
<organism evidence="4 5">
    <name type="scientific">Mariniradius sediminis</name>
    <dbReference type="NCBI Taxonomy" id="2909237"/>
    <lineage>
        <taxon>Bacteria</taxon>
        <taxon>Pseudomonadati</taxon>
        <taxon>Bacteroidota</taxon>
        <taxon>Cytophagia</taxon>
        <taxon>Cytophagales</taxon>
        <taxon>Cyclobacteriaceae</taxon>
        <taxon>Mariniradius</taxon>
    </lineage>
</organism>
<proteinExistence type="predicted"/>
<evidence type="ECO:0000256" key="1">
    <source>
        <dbReference type="SAM" id="Coils"/>
    </source>
</evidence>
<feature type="transmembrane region" description="Helical" evidence="2">
    <location>
        <begin position="9"/>
        <end position="31"/>
    </location>
</feature>
<dbReference type="InterPro" id="IPR052336">
    <property type="entry name" value="MlaD_Phospholipid_Transporter"/>
</dbReference>
<dbReference type="InterPro" id="IPR003399">
    <property type="entry name" value="Mce/MlaD"/>
</dbReference>
<evidence type="ECO:0000313" key="4">
    <source>
        <dbReference type="EMBL" id="MCF1750261.1"/>
    </source>
</evidence>